<gene>
    <name evidence="2" type="ORF">SeLEV6574_g02129</name>
    <name evidence="3" type="ORF">SeMB42_g02657</name>
</gene>
<evidence type="ECO:0000313" key="3">
    <source>
        <dbReference type="EMBL" id="TPX49275.1"/>
    </source>
</evidence>
<reference evidence="4 5" key="1">
    <citation type="journal article" date="2019" name="Sci. Rep.">
        <title>Comparative genomics of chytrid fungi reveal insights into the obligate biotrophic and pathogenic lifestyle of Synchytrium endobioticum.</title>
        <authorList>
            <person name="van de Vossenberg B.T.L.H."/>
            <person name="Warris S."/>
            <person name="Nguyen H.D.T."/>
            <person name="van Gent-Pelzer M.P.E."/>
            <person name="Joly D.L."/>
            <person name="van de Geest H.C."/>
            <person name="Bonants P.J.M."/>
            <person name="Smith D.S."/>
            <person name="Levesque C.A."/>
            <person name="van der Lee T.A.J."/>
        </authorList>
    </citation>
    <scope>NUCLEOTIDE SEQUENCE [LARGE SCALE GENOMIC DNA]</scope>
    <source>
        <strain evidence="2 5">LEV6574</strain>
        <strain evidence="3 4">MB42</strain>
    </source>
</reference>
<keyword evidence="4" id="KW-1185">Reference proteome</keyword>
<evidence type="ECO:0000313" key="4">
    <source>
        <dbReference type="Proteomes" id="UP000317494"/>
    </source>
</evidence>
<feature type="region of interest" description="Disordered" evidence="1">
    <location>
        <begin position="1"/>
        <end position="54"/>
    </location>
</feature>
<dbReference type="OrthoDB" id="2155538at2759"/>
<dbReference type="EMBL" id="QEAN01000085">
    <property type="protein sequence ID" value="TPX49275.1"/>
    <property type="molecule type" value="Genomic_DNA"/>
</dbReference>
<feature type="compositionally biased region" description="Polar residues" evidence="1">
    <location>
        <begin position="23"/>
        <end position="40"/>
    </location>
</feature>
<feature type="compositionally biased region" description="Low complexity" evidence="1">
    <location>
        <begin position="1"/>
        <end position="14"/>
    </location>
</feature>
<protein>
    <submittedName>
        <fullName evidence="3">Uncharacterized protein</fullName>
    </submittedName>
</protein>
<dbReference type="Gene3D" id="1.20.890.10">
    <property type="entry name" value="cAMP-dependent protein kinase regulatory subunit, dimerization-anchoring domain"/>
    <property type="match status" value="1"/>
</dbReference>
<dbReference type="Proteomes" id="UP000320475">
    <property type="component" value="Unassembled WGS sequence"/>
</dbReference>
<accession>A0A507DD90</accession>
<evidence type="ECO:0000313" key="5">
    <source>
        <dbReference type="Proteomes" id="UP000320475"/>
    </source>
</evidence>
<organism evidence="3 4">
    <name type="scientific">Synchytrium endobioticum</name>
    <dbReference type="NCBI Taxonomy" id="286115"/>
    <lineage>
        <taxon>Eukaryota</taxon>
        <taxon>Fungi</taxon>
        <taxon>Fungi incertae sedis</taxon>
        <taxon>Chytridiomycota</taxon>
        <taxon>Chytridiomycota incertae sedis</taxon>
        <taxon>Chytridiomycetes</taxon>
        <taxon>Synchytriales</taxon>
        <taxon>Synchytriaceae</taxon>
        <taxon>Synchytrium</taxon>
    </lineage>
</organism>
<evidence type="ECO:0000313" key="2">
    <source>
        <dbReference type="EMBL" id="TPX48308.1"/>
    </source>
</evidence>
<sequence>MQSSDAAPSSFESSLEQIHDTDAISSGNIITAVEKSTSKVNPHPDAGGCKDDETPTEYLEKHVFPTLLPAIEKVLRQHTADDNGKDALNKLAHYLYQENRSAANKSAVALTQDVTAKHKT</sequence>
<dbReference type="Proteomes" id="UP000317494">
    <property type="component" value="Unassembled WGS sequence"/>
</dbReference>
<proteinExistence type="predicted"/>
<dbReference type="EMBL" id="QEAM01000055">
    <property type="protein sequence ID" value="TPX48308.1"/>
    <property type="molecule type" value="Genomic_DNA"/>
</dbReference>
<dbReference type="AlphaFoldDB" id="A0A507DD90"/>
<evidence type="ECO:0000256" key="1">
    <source>
        <dbReference type="SAM" id="MobiDB-lite"/>
    </source>
</evidence>
<comment type="caution">
    <text evidence="3">The sequence shown here is derived from an EMBL/GenBank/DDBJ whole genome shotgun (WGS) entry which is preliminary data.</text>
</comment>
<dbReference type="VEuPathDB" id="FungiDB:SeMB42_g02657"/>
<name>A0A507DD90_9FUNG</name>